<dbReference type="EMBL" id="VZUB01042116">
    <property type="protein sequence ID" value="NXU80403.1"/>
    <property type="molecule type" value="Genomic_DNA"/>
</dbReference>
<dbReference type="PANTHER" id="PTHR11430">
    <property type="entry name" value="LIPOCALIN"/>
    <property type="match status" value="1"/>
</dbReference>
<evidence type="ECO:0000256" key="2">
    <source>
        <dbReference type="ARBA" id="ARBA00006889"/>
    </source>
</evidence>
<feature type="non-terminal residue" evidence="6">
    <location>
        <position position="1"/>
    </location>
</feature>
<evidence type="ECO:0000259" key="5">
    <source>
        <dbReference type="Pfam" id="PF00061"/>
    </source>
</evidence>
<dbReference type="InterPro" id="IPR000566">
    <property type="entry name" value="Lipocln_cytosolic_FA-bd_dom"/>
</dbReference>
<dbReference type="GO" id="GO:0036094">
    <property type="term" value="F:small molecule binding"/>
    <property type="evidence" value="ECO:0007669"/>
    <property type="project" value="InterPro"/>
</dbReference>
<dbReference type="InterPro" id="IPR002345">
    <property type="entry name" value="Lipocalin"/>
</dbReference>
<evidence type="ECO:0000313" key="6">
    <source>
        <dbReference type="EMBL" id="NXU80403.1"/>
    </source>
</evidence>
<proteinExistence type="inferred from homology"/>
<dbReference type="PRINTS" id="PR00179">
    <property type="entry name" value="LIPOCALIN"/>
</dbReference>
<evidence type="ECO:0000256" key="1">
    <source>
        <dbReference type="ARBA" id="ARBA00004613"/>
    </source>
</evidence>
<dbReference type="OrthoDB" id="9627583at2759"/>
<keyword evidence="7" id="KW-1185">Reference proteome</keyword>
<keyword evidence="3" id="KW-0964">Secreted</keyword>
<evidence type="ECO:0000256" key="3">
    <source>
        <dbReference type="ARBA" id="ARBA00022525"/>
    </source>
</evidence>
<dbReference type="InterPro" id="IPR012674">
    <property type="entry name" value="Calycin"/>
</dbReference>
<evidence type="ECO:0000256" key="4">
    <source>
        <dbReference type="ARBA" id="ARBA00022729"/>
    </source>
</evidence>
<feature type="domain" description="Lipocalin/cytosolic fatty-acid binding" evidence="5">
    <location>
        <begin position="6"/>
        <end position="138"/>
    </location>
</feature>
<gene>
    <name evidence="6" type="primary">Lcn15</name>
    <name evidence="6" type="ORF">OREMEL_R03669</name>
</gene>
<dbReference type="PANTHER" id="PTHR11430:SF77">
    <property type="entry name" value="LIPOCALIN-LIKE 1 PROTEIN"/>
    <property type="match status" value="1"/>
</dbReference>
<keyword evidence="4" id="KW-0732">Signal</keyword>
<dbReference type="InterPro" id="IPR002450">
    <property type="entry name" value="von_Ebner_gland"/>
</dbReference>
<reference evidence="6 7" key="1">
    <citation type="submission" date="2019-09" db="EMBL/GenBank/DDBJ databases">
        <title>Bird 10,000 Genomes (B10K) Project - Family phase.</title>
        <authorList>
            <person name="Zhang G."/>
        </authorList>
    </citation>
    <scope>NUCLEOTIDE SEQUENCE [LARGE SCALE GENOMIC DNA]</scope>
    <source>
        <strain evidence="6">OUT-0002</strain>
    </source>
</reference>
<accession>A0A7L3NNQ5</accession>
<sequence>DVLQFAGMWHVTAVASNCPVFLKMKDDMKSSTATISITSEGDLAVTLVWLLMGKCQKFEVLFQHSKEAGHYLAAQEQRELQVMETDYSHYAILHEVQRGGQEPSTGLQLLTRDQNVSPQLLQKFKELIPSMGLAEEMLAVLPASGECQ</sequence>
<dbReference type="AlphaFoldDB" id="A0A7L3NNQ5"/>
<dbReference type="Pfam" id="PF00061">
    <property type="entry name" value="Lipocalin"/>
    <property type="match status" value="1"/>
</dbReference>
<dbReference type="Proteomes" id="UP000579904">
    <property type="component" value="Unassembled WGS sequence"/>
</dbReference>
<comment type="caution">
    <text evidence="6">The sequence shown here is derived from an EMBL/GenBank/DDBJ whole genome shotgun (WGS) entry which is preliminary data.</text>
</comment>
<protein>
    <submittedName>
        <fullName evidence="6">LCN15 protein</fullName>
    </submittedName>
</protein>
<dbReference type="Gene3D" id="2.40.128.20">
    <property type="match status" value="1"/>
</dbReference>
<dbReference type="PRINTS" id="PR01175">
    <property type="entry name" value="VNEBNERGLAND"/>
</dbReference>
<evidence type="ECO:0000313" key="7">
    <source>
        <dbReference type="Proteomes" id="UP000579904"/>
    </source>
</evidence>
<dbReference type="SUPFAM" id="SSF50814">
    <property type="entry name" value="Lipocalins"/>
    <property type="match status" value="1"/>
</dbReference>
<comment type="subcellular location">
    <subcellularLocation>
        <location evidence="1">Secreted</location>
    </subcellularLocation>
</comment>
<feature type="non-terminal residue" evidence="6">
    <location>
        <position position="148"/>
    </location>
</feature>
<comment type="similarity">
    <text evidence="2">Belongs to the calycin superfamily. Lipocalin family.</text>
</comment>
<organism evidence="6 7">
    <name type="scientific">Oreotrochilus melanogaster</name>
    <dbReference type="NCBI Taxonomy" id="689266"/>
    <lineage>
        <taxon>Eukaryota</taxon>
        <taxon>Metazoa</taxon>
        <taxon>Chordata</taxon>
        <taxon>Craniata</taxon>
        <taxon>Vertebrata</taxon>
        <taxon>Euteleostomi</taxon>
        <taxon>Archelosauria</taxon>
        <taxon>Archosauria</taxon>
        <taxon>Dinosauria</taxon>
        <taxon>Saurischia</taxon>
        <taxon>Theropoda</taxon>
        <taxon>Coelurosauria</taxon>
        <taxon>Aves</taxon>
        <taxon>Neognathae</taxon>
        <taxon>Neoaves</taxon>
        <taxon>Strisores</taxon>
        <taxon>Apodiformes</taxon>
        <taxon>Trochilidae</taxon>
        <taxon>Oreotrochilus</taxon>
    </lineage>
</organism>
<name>A0A7L3NNQ5_9AVES</name>
<dbReference type="GO" id="GO:0005576">
    <property type="term" value="C:extracellular region"/>
    <property type="evidence" value="ECO:0007669"/>
    <property type="project" value="UniProtKB-SubCell"/>
</dbReference>